<keyword evidence="3" id="KW-0808">Transferase</keyword>
<name>A0A380TJT1_9ZZZZ</name>
<keyword evidence="1" id="KW-1277">Toxin-antitoxin system</keyword>
<evidence type="ECO:0000256" key="3">
    <source>
        <dbReference type="ARBA" id="ARBA00022679"/>
    </source>
</evidence>
<evidence type="ECO:0000313" key="7">
    <source>
        <dbReference type="EMBL" id="SUS07959.1"/>
    </source>
</evidence>
<dbReference type="AlphaFoldDB" id="A0A380TJT1"/>
<keyword evidence="2" id="KW-0328">Glycosyltransferase</keyword>
<dbReference type="PROSITE" id="PS52018">
    <property type="entry name" value="DART"/>
    <property type="match status" value="1"/>
</dbReference>
<gene>
    <name evidence="7" type="ORF">DF3PB_5410003</name>
</gene>
<dbReference type="EMBL" id="UIDG01000492">
    <property type="protein sequence ID" value="SUS07959.1"/>
    <property type="molecule type" value="Genomic_DNA"/>
</dbReference>
<feature type="domain" description="DarT" evidence="6">
    <location>
        <begin position="8"/>
        <end position="215"/>
    </location>
</feature>
<reference evidence="7" key="1">
    <citation type="submission" date="2018-07" db="EMBL/GenBank/DDBJ databases">
        <authorList>
            <person name="Quirk P.G."/>
            <person name="Krulwich T.A."/>
        </authorList>
    </citation>
    <scope>NUCLEOTIDE SEQUENCE</scope>
</reference>
<proteinExistence type="predicted"/>
<evidence type="ECO:0000256" key="5">
    <source>
        <dbReference type="ARBA" id="ARBA00023125"/>
    </source>
</evidence>
<dbReference type="GO" id="GO:0003677">
    <property type="term" value="F:DNA binding"/>
    <property type="evidence" value="ECO:0007669"/>
    <property type="project" value="UniProtKB-KW"/>
</dbReference>
<dbReference type="GO" id="GO:0016779">
    <property type="term" value="F:nucleotidyltransferase activity"/>
    <property type="evidence" value="ECO:0007669"/>
    <property type="project" value="UniProtKB-KW"/>
</dbReference>
<protein>
    <recommendedName>
        <fullName evidence="6">DarT domain-containing protein</fullName>
    </recommendedName>
</protein>
<evidence type="ECO:0000259" key="6">
    <source>
        <dbReference type="PROSITE" id="PS52018"/>
    </source>
</evidence>
<dbReference type="InterPro" id="IPR029494">
    <property type="entry name" value="DarT"/>
</dbReference>
<keyword evidence="4" id="KW-0548">Nucleotidyltransferase</keyword>
<evidence type="ECO:0000256" key="4">
    <source>
        <dbReference type="ARBA" id="ARBA00022695"/>
    </source>
</evidence>
<dbReference type="GO" id="GO:0016757">
    <property type="term" value="F:glycosyltransferase activity"/>
    <property type="evidence" value="ECO:0007669"/>
    <property type="project" value="UniProtKB-KW"/>
</dbReference>
<sequence length="215" mass="24048">MSPPPAHPKIYHITHVDNLASIIADGALCSDALRIAETKNHTNIGMTAIKQRRLGLPVRCHPETMVGDFVPFYFCPRSVMLYILHCGNHPEITYTAGQRPIVHLQADLLAVVSWAEVNGQRWAFSTSNAGAAYAEFFNTLVRLDRIDWKAVHATDFRDPPIKEGKQAEFLLHERFPWCLVEHVGVIDAAAKAQVTEVLANAAHVPPVTVKTNWYY</sequence>
<evidence type="ECO:0000256" key="1">
    <source>
        <dbReference type="ARBA" id="ARBA00022649"/>
    </source>
</evidence>
<keyword evidence="5" id="KW-0238">DNA-binding</keyword>
<dbReference type="Pfam" id="PF14487">
    <property type="entry name" value="DarT"/>
    <property type="match status" value="1"/>
</dbReference>
<accession>A0A380TJT1</accession>
<evidence type="ECO:0000256" key="2">
    <source>
        <dbReference type="ARBA" id="ARBA00022676"/>
    </source>
</evidence>
<organism evidence="7">
    <name type="scientific">metagenome</name>
    <dbReference type="NCBI Taxonomy" id="256318"/>
    <lineage>
        <taxon>unclassified sequences</taxon>
        <taxon>metagenomes</taxon>
    </lineage>
</organism>